<feature type="compositionally biased region" description="Low complexity" evidence="1">
    <location>
        <begin position="227"/>
        <end position="236"/>
    </location>
</feature>
<evidence type="ECO:0000256" key="2">
    <source>
        <dbReference type="SAM" id="Phobius"/>
    </source>
</evidence>
<evidence type="ECO:0000256" key="1">
    <source>
        <dbReference type="SAM" id="MobiDB-lite"/>
    </source>
</evidence>
<dbReference type="EMBL" id="JAYJJT010000005">
    <property type="protein sequence ID" value="MEB3049364.1"/>
    <property type="molecule type" value="Genomic_DNA"/>
</dbReference>
<gene>
    <name evidence="4" type="ORF">KV112_06345</name>
</gene>
<keyword evidence="2" id="KW-0812">Transmembrane</keyword>
<dbReference type="InterPro" id="IPR055583">
    <property type="entry name" value="DUF7159"/>
</dbReference>
<reference evidence="4 5" key="1">
    <citation type="submission" date="2023-12" db="EMBL/GenBank/DDBJ databases">
        <title>Description of new species of Mycobacterium terrae complex isolated from sewage at the Sao Paulo Zoological Park Foundation in Brazil.</title>
        <authorList>
            <person name="Romagnoli C.L."/>
            <person name="Conceicao E.C."/>
            <person name="Machado E."/>
            <person name="Barreto L.B.P.F."/>
            <person name="Sharma A."/>
            <person name="Silva N.M."/>
            <person name="Marques L.E."/>
            <person name="Juliana M.A."/>
            <person name="Lourenco M.C.S."/>
            <person name="Digiampietri L.A."/>
            <person name="Suffys P.N."/>
            <person name="Viana-Niero C."/>
        </authorList>
    </citation>
    <scope>NUCLEOTIDE SEQUENCE [LARGE SCALE GENOMIC DNA]</scope>
    <source>
        <strain evidence="4 5">MYC123</strain>
    </source>
</reference>
<protein>
    <recommendedName>
        <fullName evidence="3">DUF7159 domain-containing protein</fullName>
    </recommendedName>
</protein>
<keyword evidence="5" id="KW-1185">Reference proteome</keyword>
<name>A0ABU5YK32_9MYCO</name>
<evidence type="ECO:0000313" key="4">
    <source>
        <dbReference type="EMBL" id="MEB3049364.1"/>
    </source>
</evidence>
<organism evidence="4 5">
    <name type="scientific">[Mycobacterium] zoologicum</name>
    <dbReference type="NCBI Taxonomy" id="2872311"/>
    <lineage>
        <taxon>Bacteria</taxon>
        <taxon>Bacillati</taxon>
        <taxon>Actinomycetota</taxon>
        <taxon>Actinomycetes</taxon>
        <taxon>Mycobacteriales</taxon>
        <taxon>Mycobacteriaceae</taxon>
        <taxon>Mycolicibacter</taxon>
    </lineage>
</organism>
<dbReference type="Proteomes" id="UP001299046">
    <property type="component" value="Unassembled WGS sequence"/>
</dbReference>
<feature type="domain" description="DUF7159" evidence="3">
    <location>
        <begin position="2"/>
        <end position="154"/>
    </location>
</feature>
<evidence type="ECO:0000259" key="3">
    <source>
        <dbReference type="Pfam" id="PF23717"/>
    </source>
</evidence>
<proteinExistence type="predicted"/>
<comment type="caution">
    <text evidence="4">The sequence shown here is derived from an EMBL/GenBank/DDBJ whole genome shotgun (WGS) entry which is preliminary data.</text>
</comment>
<keyword evidence="2" id="KW-1133">Transmembrane helix</keyword>
<evidence type="ECO:0000313" key="5">
    <source>
        <dbReference type="Proteomes" id="UP001299046"/>
    </source>
</evidence>
<sequence>MRAIGLTSTTDADSFGWDLEALLVEAGIAEIEIFEPTDATAALADVVALSTRAQSATVSLITEDQTLAVLADGDDGTHRTVACMHHDDDAALGSLDKLVADWLSGPVFVMIPHDLAAQGFPDRLERAIAPRAISLIDAELGLARGVALAAGNSALGGDVVADGANTPVRQRLHRPDAMLVGAVAVTLLVAAVTVGLAHGVLFGNEPQTPSSVGVAAARNDAQPSHDVATPPSAVAPVSAPEPVTAAVAAPPVWAVPAPVATQNAAPEEAQLRKMTEPIAESVPGPDAPPVGVVPPAPVEEPAPSPLQDAITFVEQTLGIDFDNDGRIGGRAATPAPDQAP</sequence>
<accession>A0ABU5YK32</accession>
<feature type="region of interest" description="Disordered" evidence="1">
    <location>
        <begin position="321"/>
        <end position="340"/>
    </location>
</feature>
<dbReference type="Pfam" id="PF23717">
    <property type="entry name" value="DUF7159"/>
    <property type="match status" value="1"/>
</dbReference>
<keyword evidence="2" id="KW-0472">Membrane</keyword>
<feature type="transmembrane region" description="Helical" evidence="2">
    <location>
        <begin position="179"/>
        <end position="201"/>
    </location>
</feature>
<feature type="region of interest" description="Disordered" evidence="1">
    <location>
        <begin position="209"/>
        <end position="236"/>
    </location>
</feature>